<dbReference type="Proteomes" id="UP000649617">
    <property type="component" value="Unassembled WGS sequence"/>
</dbReference>
<gene>
    <name evidence="4" type="ORF">SPIL2461_LOCUS11972</name>
</gene>
<evidence type="ECO:0008006" key="6">
    <source>
        <dbReference type="Google" id="ProtNLM"/>
    </source>
</evidence>
<dbReference type="OrthoDB" id="414294at2759"/>
<protein>
    <recommendedName>
        <fullName evidence="6">Carbamoyltransferase</fullName>
    </recommendedName>
</protein>
<evidence type="ECO:0000259" key="3">
    <source>
        <dbReference type="Pfam" id="PF16861"/>
    </source>
</evidence>
<dbReference type="InterPro" id="IPR038152">
    <property type="entry name" value="Carbam_trans_C_sf"/>
</dbReference>
<evidence type="ECO:0000259" key="2">
    <source>
        <dbReference type="Pfam" id="PF02543"/>
    </source>
</evidence>
<evidence type="ECO:0000313" key="4">
    <source>
        <dbReference type="EMBL" id="CAE7471800.1"/>
    </source>
</evidence>
<feature type="non-terminal residue" evidence="4">
    <location>
        <position position="593"/>
    </location>
</feature>
<dbReference type="CDD" id="cd24033">
    <property type="entry name" value="ASKHA_NBD_NodU_CmcH-like_N"/>
    <property type="match status" value="1"/>
</dbReference>
<dbReference type="EMBL" id="CAJNIZ010023825">
    <property type="protein sequence ID" value="CAE7471800.1"/>
    <property type="molecule type" value="Genomic_DNA"/>
</dbReference>
<name>A0A812SEU9_SYMPI</name>
<comment type="caution">
    <text evidence="4">The sequence shown here is derived from an EMBL/GenBank/DDBJ whole genome shotgun (WGS) entry which is preliminary data.</text>
</comment>
<dbReference type="Pfam" id="PF02543">
    <property type="entry name" value="Carbam_trans_N"/>
    <property type="match status" value="1"/>
</dbReference>
<proteinExistence type="inferred from homology"/>
<reference evidence="4" key="1">
    <citation type="submission" date="2021-02" db="EMBL/GenBank/DDBJ databases">
        <authorList>
            <person name="Dougan E. K."/>
            <person name="Rhodes N."/>
            <person name="Thang M."/>
            <person name="Chan C."/>
        </authorList>
    </citation>
    <scope>NUCLEOTIDE SEQUENCE</scope>
</reference>
<dbReference type="GO" id="GO:0003824">
    <property type="term" value="F:catalytic activity"/>
    <property type="evidence" value="ECO:0007669"/>
    <property type="project" value="InterPro"/>
</dbReference>
<dbReference type="AlphaFoldDB" id="A0A812SEU9"/>
<evidence type="ECO:0000256" key="1">
    <source>
        <dbReference type="ARBA" id="ARBA00006129"/>
    </source>
</evidence>
<evidence type="ECO:0000313" key="5">
    <source>
        <dbReference type="Proteomes" id="UP000649617"/>
    </source>
</evidence>
<dbReference type="Pfam" id="PF16861">
    <property type="entry name" value="Carbam_trans_C"/>
    <property type="match status" value="1"/>
</dbReference>
<keyword evidence="5" id="KW-1185">Reference proteome</keyword>
<dbReference type="InterPro" id="IPR003696">
    <property type="entry name" value="Carbtransf_dom"/>
</dbReference>
<dbReference type="InterPro" id="IPR051338">
    <property type="entry name" value="NodU/CmcH_Carbamoyltrnsfr"/>
</dbReference>
<feature type="domain" description="Carbamoyltransferase C-terminal" evidence="3">
    <location>
        <begin position="422"/>
        <end position="587"/>
    </location>
</feature>
<comment type="similarity">
    <text evidence="1">Belongs to the NodU/CmcH family.</text>
</comment>
<feature type="domain" description="Carbamoyltransferase" evidence="2">
    <location>
        <begin position="107"/>
        <end position="356"/>
    </location>
</feature>
<dbReference type="PANTHER" id="PTHR34847:SF1">
    <property type="entry name" value="NODULATION PROTEIN U"/>
    <property type="match status" value="1"/>
</dbReference>
<dbReference type="Gene3D" id="3.30.420.40">
    <property type="match status" value="1"/>
</dbReference>
<sequence>QSVISVYLGHDSSIAVSQNGRIQCVLELERLFNVRYFRPNIRLETQEYQNEWYRAMRAVERDCECEDGQKPAHFTDGIIVFAGDFECYQLFMRGMVGMIFNVERWHMVDHHEAHANLGYYASPFFLTPRTTLVVSYDTAGNDGSFNVYVASRGKLQRIAQLGYSLGNAYDLAGTLLPEVTGHPLEDFVNCSDPDVLNMSSGMKLVRIGAYHETASQKLSWAGKLMGYAAIGAARDDLRESVRFMFEECRAAVPGNAAVPANLVRTACESVEGQRAVAATLQSEFEHFLQTRLEAFLRFLGPGKVDSVVLTGGCALNVLTNQFVYDSLSSGKSGGVKDRDPDFFVPMAPNDSGLTVGGIWALFPPHSQQRLQYLGFPLWDRQVLAEQGRLRGARRLSKLGGVDYLAELLAGGAAWQRHPNRTADKPIIAVVRGRQEFGPRALGHRSLLAVPDSEEMRDRMNRLKARAWYRPVAPMVAEEALIQVFGRPVHSPYMTMAPQVLPEIQQRFPALAHLDGTARHQSVSNQDEPWVHALLLAVGRLTGLAALINTSFNSKGKPIVNRVVDCLQMLDELPDLDFVLIEDFLFRKRRAGAT</sequence>
<accession>A0A812SEU9</accession>
<dbReference type="PANTHER" id="PTHR34847">
    <property type="entry name" value="NODULATION PROTEIN U"/>
    <property type="match status" value="1"/>
</dbReference>
<dbReference type="Gene3D" id="3.90.870.20">
    <property type="entry name" value="Carbamoyltransferase, C-terminal domain"/>
    <property type="match status" value="1"/>
</dbReference>
<dbReference type="InterPro" id="IPR031730">
    <property type="entry name" value="Carbam_trans_C"/>
</dbReference>
<organism evidence="4 5">
    <name type="scientific">Symbiodinium pilosum</name>
    <name type="common">Dinoflagellate</name>
    <dbReference type="NCBI Taxonomy" id="2952"/>
    <lineage>
        <taxon>Eukaryota</taxon>
        <taxon>Sar</taxon>
        <taxon>Alveolata</taxon>
        <taxon>Dinophyceae</taxon>
        <taxon>Suessiales</taxon>
        <taxon>Symbiodiniaceae</taxon>
        <taxon>Symbiodinium</taxon>
    </lineage>
</organism>